<gene>
    <name evidence="1" type="ORF">Q9K02_05565</name>
</gene>
<proteinExistence type="predicted"/>
<dbReference type="Proteomes" id="UP001240639">
    <property type="component" value="Unassembled WGS sequence"/>
</dbReference>
<evidence type="ECO:0000313" key="1">
    <source>
        <dbReference type="EMBL" id="MDP4574605.1"/>
    </source>
</evidence>
<accession>A0ABT9HN85</accession>
<dbReference type="EMBL" id="JAVAIM010000001">
    <property type="protein sequence ID" value="MDP4574605.1"/>
    <property type="molecule type" value="Genomic_DNA"/>
</dbReference>
<organism evidence="1 2">
    <name type="scientific">Qipengyuania profundimaris</name>
    <dbReference type="NCBI Taxonomy" id="3067652"/>
    <lineage>
        <taxon>Bacteria</taxon>
        <taxon>Pseudomonadati</taxon>
        <taxon>Pseudomonadota</taxon>
        <taxon>Alphaproteobacteria</taxon>
        <taxon>Sphingomonadales</taxon>
        <taxon>Erythrobacteraceae</taxon>
        <taxon>Qipengyuania</taxon>
    </lineage>
</organism>
<keyword evidence="2" id="KW-1185">Reference proteome</keyword>
<dbReference type="RefSeq" id="WP_305931993.1">
    <property type="nucleotide sequence ID" value="NZ_JAVAIM010000001.1"/>
</dbReference>
<sequence length="86" mass="9102">MEELMIAELNFDEMLCIAGGNDPTCPDGTKLSTFSRTENSDGSWTQSYTCTATSTTQTVAEGASIFSDIADGARDLLEAGKDLIGL</sequence>
<protein>
    <submittedName>
        <fullName evidence="1">Uncharacterized protein</fullName>
    </submittedName>
</protein>
<reference evidence="1 2" key="1">
    <citation type="submission" date="2023-08" db="EMBL/GenBank/DDBJ databases">
        <title>genomic of G39.</title>
        <authorList>
            <person name="Wang Y."/>
        </authorList>
    </citation>
    <scope>NUCLEOTIDE SEQUENCE [LARGE SCALE GENOMIC DNA]</scope>
    <source>
        <strain evidence="1 2">G39</strain>
    </source>
</reference>
<evidence type="ECO:0000313" key="2">
    <source>
        <dbReference type="Proteomes" id="UP001240639"/>
    </source>
</evidence>
<name>A0ABT9HN85_9SPHN</name>
<comment type="caution">
    <text evidence="1">The sequence shown here is derived from an EMBL/GenBank/DDBJ whole genome shotgun (WGS) entry which is preliminary data.</text>
</comment>